<reference evidence="2" key="1">
    <citation type="submission" date="2017-09" db="EMBL/GenBank/DDBJ databases">
        <title>Depth-based differentiation of microbial function through sediment-hosted aquifers and enrichment of novel symbionts in the deep terrestrial subsurface.</title>
        <authorList>
            <person name="Probst A.J."/>
            <person name="Ladd B."/>
            <person name="Jarett J.K."/>
            <person name="Geller-Mcgrath D.E."/>
            <person name="Sieber C.M.K."/>
            <person name="Emerson J.B."/>
            <person name="Anantharaman K."/>
            <person name="Thomas B.C."/>
            <person name="Malmstrom R."/>
            <person name="Stieglmeier M."/>
            <person name="Klingl A."/>
            <person name="Woyke T."/>
            <person name="Ryan C.M."/>
            <person name="Banfield J.F."/>
        </authorList>
    </citation>
    <scope>NUCLEOTIDE SEQUENCE [LARGE SCALE GENOMIC DNA]</scope>
</reference>
<evidence type="ECO:0000313" key="2">
    <source>
        <dbReference type="Proteomes" id="UP000229227"/>
    </source>
</evidence>
<proteinExistence type="predicted"/>
<name>A0A2M6ZF60_9BACT</name>
<organism evidence="1 2">
    <name type="scientific">Candidatus Desantisbacteria bacterium CG07_land_8_20_14_0_80_39_15</name>
    <dbReference type="NCBI Taxonomy" id="1974549"/>
    <lineage>
        <taxon>Bacteria</taxon>
        <taxon>Candidatus Desantisiibacteriota</taxon>
    </lineage>
</organism>
<sequence length="107" mass="12038">MEINDYITEFTEILGHLTLRLKGTEGKVGVATAIIQEINKDRRVAEMKKERETSNNPVATEDQKSYMRDLGLEVTEGLTKAEASKILYKALAQRKNESSQIPAIKTK</sequence>
<dbReference type="Proteomes" id="UP000229227">
    <property type="component" value="Unassembled WGS sequence"/>
</dbReference>
<protein>
    <submittedName>
        <fullName evidence="1">Uncharacterized protein</fullName>
    </submittedName>
</protein>
<evidence type="ECO:0000313" key="1">
    <source>
        <dbReference type="EMBL" id="PIU51030.1"/>
    </source>
</evidence>
<comment type="caution">
    <text evidence="1">The sequence shown here is derived from an EMBL/GenBank/DDBJ whole genome shotgun (WGS) entry which is preliminary data.</text>
</comment>
<accession>A0A2M6ZF60</accession>
<gene>
    <name evidence="1" type="ORF">COS91_06520</name>
</gene>
<dbReference type="AlphaFoldDB" id="A0A2M6ZF60"/>
<dbReference type="EMBL" id="PEWN01000106">
    <property type="protein sequence ID" value="PIU51030.1"/>
    <property type="molecule type" value="Genomic_DNA"/>
</dbReference>